<keyword evidence="9" id="KW-1185">Reference proteome</keyword>
<dbReference type="Pfam" id="PF00282">
    <property type="entry name" value="Pyridoxal_deC"/>
    <property type="match status" value="1"/>
</dbReference>
<dbReference type="PANTHER" id="PTHR11999:SF70">
    <property type="entry name" value="MIP05841P"/>
    <property type="match status" value="1"/>
</dbReference>
<dbReference type="SUPFAM" id="SSF53383">
    <property type="entry name" value="PLP-dependent transferases"/>
    <property type="match status" value="1"/>
</dbReference>
<keyword evidence="8" id="KW-0808">Transferase</keyword>
<evidence type="ECO:0000256" key="3">
    <source>
        <dbReference type="ARBA" id="ARBA00022793"/>
    </source>
</evidence>
<dbReference type="PANTHER" id="PTHR11999">
    <property type="entry name" value="GROUP II PYRIDOXAL-5-PHOSPHATE DECARBOXYLASE"/>
    <property type="match status" value="1"/>
</dbReference>
<dbReference type="GO" id="GO:0019752">
    <property type="term" value="P:carboxylic acid metabolic process"/>
    <property type="evidence" value="ECO:0007669"/>
    <property type="project" value="InterPro"/>
</dbReference>
<dbReference type="Proteomes" id="UP000464186">
    <property type="component" value="Chromosome"/>
</dbReference>
<comment type="cofactor">
    <cofactor evidence="1 6 7">
        <name>pyridoxal 5'-phosphate</name>
        <dbReference type="ChEBI" id="CHEBI:597326"/>
    </cofactor>
</comment>
<evidence type="ECO:0000256" key="1">
    <source>
        <dbReference type="ARBA" id="ARBA00001933"/>
    </source>
</evidence>
<evidence type="ECO:0000313" key="8">
    <source>
        <dbReference type="EMBL" id="QHK18658.1"/>
    </source>
</evidence>
<name>A0A6P1NH15_9MICC</name>
<dbReference type="InterPro" id="IPR015424">
    <property type="entry name" value="PyrdxlP-dep_Trfase"/>
</dbReference>
<gene>
    <name evidence="8" type="ORF">GU243_01450</name>
</gene>
<dbReference type="GO" id="GO:0008483">
    <property type="term" value="F:transaminase activity"/>
    <property type="evidence" value="ECO:0007669"/>
    <property type="project" value="UniProtKB-KW"/>
</dbReference>
<comment type="similarity">
    <text evidence="2 7">Belongs to the group II decarboxylase family.</text>
</comment>
<dbReference type="KEGG" id="psey:GU243_01450"/>
<reference evidence="8 9" key="1">
    <citation type="submission" date="2020-01" db="EMBL/GenBank/DDBJ databases">
        <title>Pseudarthrobacter psychrotolerans sp. nov., isolated from antarctic soil.</title>
        <authorList>
            <person name="Shin Y."/>
            <person name="Park W."/>
        </authorList>
    </citation>
    <scope>NUCLEOTIDE SEQUENCE [LARGE SCALE GENOMIC DNA]</scope>
    <source>
        <strain evidence="8 9">YJ56</strain>
    </source>
</reference>
<dbReference type="InterPro" id="IPR015421">
    <property type="entry name" value="PyrdxlP-dep_Trfase_major"/>
</dbReference>
<dbReference type="InterPro" id="IPR002129">
    <property type="entry name" value="PyrdxlP-dep_de-COase"/>
</dbReference>
<dbReference type="GO" id="GO:0030170">
    <property type="term" value="F:pyridoxal phosphate binding"/>
    <property type="evidence" value="ECO:0007669"/>
    <property type="project" value="InterPro"/>
</dbReference>
<dbReference type="InterPro" id="IPR015422">
    <property type="entry name" value="PyrdxlP-dep_Trfase_small"/>
</dbReference>
<evidence type="ECO:0000256" key="2">
    <source>
        <dbReference type="ARBA" id="ARBA00009533"/>
    </source>
</evidence>
<proteinExistence type="inferred from homology"/>
<evidence type="ECO:0000256" key="7">
    <source>
        <dbReference type="RuleBase" id="RU000382"/>
    </source>
</evidence>
<keyword evidence="5 7" id="KW-0456">Lyase</keyword>
<dbReference type="Gene3D" id="3.40.640.10">
    <property type="entry name" value="Type I PLP-dependent aspartate aminotransferase-like (Major domain)"/>
    <property type="match status" value="1"/>
</dbReference>
<dbReference type="GO" id="GO:0004058">
    <property type="term" value="F:aromatic-L-amino-acid decarboxylase activity"/>
    <property type="evidence" value="ECO:0007669"/>
    <property type="project" value="UniProtKB-ARBA"/>
</dbReference>
<dbReference type="InterPro" id="IPR010977">
    <property type="entry name" value="Aromatic_deC"/>
</dbReference>
<organism evidence="8 9">
    <name type="scientific">Pseudarthrobacter psychrotolerans</name>
    <dbReference type="NCBI Taxonomy" id="2697569"/>
    <lineage>
        <taxon>Bacteria</taxon>
        <taxon>Bacillati</taxon>
        <taxon>Actinomycetota</taxon>
        <taxon>Actinomycetes</taxon>
        <taxon>Micrococcales</taxon>
        <taxon>Micrococcaceae</taxon>
        <taxon>Pseudarthrobacter</taxon>
    </lineage>
</organism>
<protein>
    <submittedName>
        <fullName evidence="8">Aspartate aminotransferase family protein</fullName>
    </submittedName>
</protein>
<accession>A0A6P1NH15</accession>
<dbReference type="AlphaFoldDB" id="A0A6P1NH15"/>
<evidence type="ECO:0000256" key="5">
    <source>
        <dbReference type="ARBA" id="ARBA00023239"/>
    </source>
</evidence>
<evidence type="ECO:0000256" key="6">
    <source>
        <dbReference type="PIRSR" id="PIRSR602129-50"/>
    </source>
</evidence>
<feature type="modified residue" description="N6-(pyridoxal phosphate)lysine" evidence="6">
    <location>
        <position position="293"/>
    </location>
</feature>
<dbReference type="Gene3D" id="3.90.1150.10">
    <property type="entry name" value="Aspartate Aminotransferase, domain 1"/>
    <property type="match status" value="1"/>
</dbReference>
<evidence type="ECO:0000313" key="9">
    <source>
        <dbReference type="Proteomes" id="UP000464186"/>
    </source>
</evidence>
<keyword evidence="3" id="KW-0210">Decarboxylase</keyword>
<sequence>MSAGGEPYSEALSAAARRAAEWLASLPDRHVGPAQSAHDLAADFGGPLPEQGMPAAALVEYLADKAEPGLMAMPSGRFFGWVIGGTLPAALAADWLVSAWDQNSGLRYATPAIAAIEEGAGHWLLDLLGLPPDSDVGFTTGATMANFTGLAAARWRLLADAGWDLDGDGLAGAPRIRCFVGQERHETIDLGLRYLGLGRPIAVPADSQGRLVAAELDRLLSEGTGPALVCLQAGNLHSGAFDPFDAAIRVARRHGAWVHVDGAFGLWAAAVPEFADLTRGMALADSWGTDAHKTLNVPYDCGIAIVRDSAALRSAMGLQHTSYLIHDVEGPGDPFEKAPELSRRGRGVPVWAALRSLGRDGVAAQVRGLADAASKIGSRLAEVDGVEVLNTVDYTQVSLAFGDDATTRAVTARVIEDGKVWMSGSRWQGRDVLRVSVSNWSTDADDVGTAVEAVSSALAAVRAMD</sequence>
<keyword evidence="4 6" id="KW-0663">Pyridoxal phosphate</keyword>
<dbReference type="EMBL" id="CP047898">
    <property type="protein sequence ID" value="QHK18658.1"/>
    <property type="molecule type" value="Genomic_DNA"/>
</dbReference>
<evidence type="ECO:0000256" key="4">
    <source>
        <dbReference type="ARBA" id="ARBA00022898"/>
    </source>
</evidence>
<keyword evidence="8" id="KW-0032">Aminotransferase</keyword>